<gene>
    <name evidence="4" type="ORF">MSYG_2472</name>
</gene>
<evidence type="ECO:0000313" key="5">
    <source>
        <dbReference type="Proteomes" id="UP000186303"/>
    </source>
</evidence>
<comment type="similarity">
    <text evidence="1">Belongs to the HEATR5 family.</text>
</comment>
<dbReference type="InterPro" id="IPR011989">
    <property type="entry name" value="ARM-like"/>
</dbReference>
<dbReference type="Gene3D" id="1.25.10.10">
    <property type="entry name" value="Leucine-rich Repeat Variant"/>
    <property type="match status" value="2"/>
</dbReference>
<dbReference type="GO" id="GO:0005794">
    <property type="term" value="C:Golgi apparatus"/>
    <property type="evidence" value="ECO:0007669"/>
    <property type="project" value="TreeGrafter"/>
</dbReference>
<dbReference type="GO" id="GO:0008104">
    <property type="term" value="P:intracellular protein localization"/>
    <property type="evidence" value="ECO:0007669"/>
    <property type="project" value="TreeGrafter"/>
</dbReference>
<protein>
    <submittedName>
        <fullName evidence="4">Similar to S.cerevisiae protein LAA1 (AP-1 accessory protein)</fullName>
    </submittedName>
</protein>
<dbReference type="OrthoDB" id="192608at2759"/>
<dbReference type="SUPFAM" id="SSF48371">
    <property type="entry name" value="ARM repeat"/>
    <property type="match status" value="2"/>
</dbReference>
<dbReference type="Proteomes" id="UP000186303">
    <property type="component" value="Chromosome 4"/>
</dbReference>
<evidence type="ECO:0000256" key="2">
    <source>
        <dbReference type="SAM" id="MobiDB-lite"/>
    </source>
</evidence>
<accession>A0A1M8A6N0</accession>
<dbReference type="GO" id="GO:0005829">
    <property type="term" value="C:cytosol"/>
    <property type="evidence" value="ECO:0007669"/>
    <property type="project" value="GOC"/>
</dbReference>
<evidence type="ECO:0000259" key="3">
    <source>
        <dbReference type="Pfam" id="PF25808"/>
    </source>
</evidence>
<dbReference type="GO" id="GO:0016020">
    <property type="term" value="C:membrane"/>
    <property type="evidence" value="ECO:0007669"/>
    <property type="project" value="TreeGrafter"/>
</dbReference>
<organism evidence="4 5">
    <name type="scientific">Malassezia sympodialis (strain ATCC 42132)</name>
    <name type="common">Atopic eczema-associated yeast</name>
    <dbReference type="NCBI Taxonomy" id="1230383"/>
    <lineage>
        <taxon>Eukaryota</taxon>
        <taxon>Fungi</taxon>
        <taxon>Dikarya</taxon>
        <taxon>Basidiomycota</taxon>
        <taxon>Ustilaginomycotina</taxon>
        <taxon>Malasseziomycetes</taxon>
        <taxon>Malasseziales</taxon>
        <taxon>Malasseziaceae</taxon>
        <taxon>Malassezia</taxon>
    </lineage>
</organism>
<dbReference type="PANTHER" id="PTHR21663:SF0">
    <property type="entry name" value="HEAT REPEAT-CONTAINING PROTEIN 5B"/>
    <property type="match status" value="1"/>
</dbReference>
<feature type="compositionally biased region" description="Low complexity" evidence="2">
    <location>
        <begin position="21"/>
        <end position="36"/>
    </location>
</feature>
<reference evidence="5" key="1">
    <citation type="journal article" date="2017" name="Nucleic Acids Res.">
        <title>Proteogenomics produces comprehensive and highly accurate protein-coding gene annotation in a complete genome assembly of Malassezia sympodialis.</title>
        <authorList>
            <person name="Zhu Y."/>
            <person name="Engstroem P.G."/>
            <person name="Tellgren-Roth C."/>
            <person name="Baudo C.D."/>
            <person name="Kennell J.C."/>
            <person name="Sun S."/>
            <person name="Billmyre R.B."/>
            <person name="Schroeder M.S."/>
            <person name="Andersson A."/>
            <person name="Holm T."/>
            <person name="Sigurgeirsson B."/>
            <person name="Wu G."/>
            <person name="Sankaranarayanan S.R."/>
            <person name="Siddharthan R."/>
            <person name="Sanyal K."/>
            <person name="Lundeberg J."/>
            <person name="Nystedt B."/>
            <person name="Boekhout T."/>
            <person name="Dawson T.L. Jr."/>
            <person name="Heitman J."/>
            <person name="Scheynius A."/>
            <person name="Lehtioe J."/>
        </authorList>
    </citation>
    <scope>NUCLEOTIDE SEQUENCE [LARGE SCALE GENOMIC DNA]</scope>
    <source>
        <strain evidence="5">ATCC 42132</strain>
    </source>
</reference>
<dbReference type="VEuPathDB" id="FungiDB:MSYG_2472"/>
<dbReference type="InterPro" id="IPR046837">
    <property type="entry name" value="Laa1/Sip1/HEATR5-like_HEAT"/>
</dbReference>
<dbReference type="STRING" id="1230383.A0A1M8A6N0"/>
<dbReference type="OMA" id="YPQVIQE"/>
<dbReference type="PANTHER" id="PTHR21663">
    <property type="entry name" value="HYPOTHETICAL HEAT DOMAIN-CONTAINING"/>
    <property type="match status" value="1"/>
</dbReference>
<name>A0A1M8A6N0_MALS4</name>
<dbReference type="Pfam" id="PF20210">
    <property type="entry name" value="Laa1_Sip1_HTR5"/>
    <property type="match status" value="1"/>
</dbReference>
<dbReference type="GO" id="GO:0030139">
    <property type="term" value="C:endocytic vesicle"/>
    <property type="evidence" value="ECO:0007669"/>
    <property type="project" value="TreeGrafter"/>
</dbReference>
<feature type="domain" description="LAA1-like C-terminal TPR repeats" evidence="3">
    <location>
        <begin position="1832"/>
        <end position="1978"/>
    </location>
</feature>
<evidence type="ECO:0000313" key="4">
    <source>
        <dbReference type="EMBL" id="SHO78130.1"/>
    </source>
</evidence>
<evidence type="ECO:0000256" key="1">
    <source>
        <dbReference type="ARBA" id="ARBA00008304"/>
    </source>
</evidence>
<dbReference type="InterPro" id="IPR016024">
    <property type="entry name" value="ARM-type_fold"/>
</dbReference>
<dbReference type="GO" id="GO:0042147">
    <property type="term" value="P:retrograde transport, endosome to Golgi"/>
    <property type="evidence" value="ECO:0007669"/>
    <property type="project" value="TreeGrafter"/>
</dbReference>
<sequence length="1999" mass="210074">MTDADDVRTPDAPLEERVAALAVEPPQAAPAESPASEAPPPPAPAEAAASAPSRAPPCTPLLPDASEWDDAVAQDRIDTFLPPWLTRVEALLHEGETRGAASLVDVLLYLCGALRIAPDQPGAPCASWHAAKPGRSVRALLARCLVHLYRTDAPKPPLYDVLAALHESCAHDPSPERLLQQLAALHTTRALVQAHASAAGLQVSLATVCVRLAKGSHAVLLRFYALELLDTVLNAGLASFPPALTKDVLKTLRAGLGDPAGPVVRASAACVRTLARVHEPLRTPAELEHWISLAAKSMAACDAPTRASLADLGAALLAQEARGPPTDGKAPAPTPLLDGSATQRILQAALTSAPTWQARAGAVQMYAAFADAHDVSWLETHWDALVEHVAQLATLASDAYVRLALRRLLHAQALRLSEPAQARAAAALGTHVLAPWPPATPTATPPSDAALVLALEATTALVARLGELAPPLYEALYEPHVRLLSHPALAVQARAAWWLRTACDVQPHLLASTYAELLQYLRRDTQALAAAQHDGGVALRARLRGHSLALAALAPVAAQRPLYVRPDDIEAALQLALDLLERGSEPVLPTAGAAIHAAWALIGSLMPLGPAFLRPHLPTLMRAWRHALAERALPADLDEPAWLFLGQVRDGALASLHAFFLHGGAQLLTPETARRLVALQSHALAFLDAWAAAERRTAPDAALPLARVHMPRLRTRVLRCCTQLATHTALEPLAPRLLTLAIEVLARADRYPGSGAQAAIHASAGLAPPPWTAHDGTAFGVTSLIEPGGGTAQLDAQREHGAWVPAAFRAARAPCELGRQLELDAHTPVLGALEHDASVLYAAVLPPSDDYAGPSAAPAPAPPATAEVDASVELVAALFPAQARDLQMGAAEFLLHSTRRAPLDAAPPGRRTAVLANGVAALLGAARAAAHGPRRASGWANDRVNTAVRELAQAALLHGDPVLHVPAAELYGYVALLAGSASLTAQAQWLVEQVLDPRHADARAACALALGAMYARVGGLHASPLTPTVSRLLLSLARDPHPAVHTRALQALAQVMEAAGVAYEPFAASTLELVAHLCASASHEPEGGSAGSANLRAHWAASPALARVLGAVVGVLGPELLEAPTKRTLVYALLLYLARDAGDAAAAEAVHGLQRLGLVVPTLLETRVGAALLHDALERGAAHAPLAHAAAGAYVQMAQRGTAWLAQHGGPALLVGLLARLDRDPSLQGVRTLVQVWLRDTAGTRPCAWVDLARRLWTALDAPDAPDARRGGEADEAAAALAPAARAAARAAPGWRTQLFLLQCLHQVLQLAGTGPAAAQHAGPTADARDPRSLSHRVGDLIQLTCSASTATHCAVRRQGLRVVREVLALWRETRDPEWADARLLAQYEAPLAAALAAAFGADSTPEVLAAALAVGAEGLGAGLDVAPTSRLVRRMHETWEQAQKADMPQLGELAIAPGAIAYLKLAVLAAWAHMALAPACAALVAPHVGHLAHAWAAALTAYAVLRADASAALDEADTLLPPARADSALRPLQQAHLLAAFAPAWATLLQALTAVCEAHEPVARATLAPAHDEPSRTFLALYALALETLCSEDADPAARAIVGRALPVLVDAKYSGAFLLHPAAFDELVRVVHRVLLHEAPALQRAALDMVRALVHSMRERLLELDDGRIDDAEMPHTPLGRLWRMLLAWARRLPESHAAPTSERAALFRTAWRAMVDMVEVCGAALQLDLLAVLFHTLAEYAQREDDAAYLLTPTLPLLRDMSARACAAAHAHPPTAHRVVQGFLSAMVEMADALRARAGDMVTRRTGHALVSLMLVLTSLDERIPVSSDVLERYAFLLAGHLRDDHDAPMALQCIAAIAHAASSRPQHALRVLLGATAPALVAHAVRRGAHPDAPRTLLALVPTMPPASALALVLPVLAHAPPPRDDGAAPPLPCADALVELARTHAEAFRAAAAALPPDARERLHTALRAAMGVGAGPARARGEQRISLRTFGRP</sequence>
<dbReference type="Pfam" id="PF25808">
    <property type="entry name" value="TPR_LAA1_C"/>
    <property type="match status" value="1"/>
</dbReference>
<dbReference type="InterPro" id="IPR040108">
    <property type="entry name" value="Laa1/Sip1/HEATR5"/>
</dbReference>
<proteinExistence type="inferred from homology"/>
<dbReference type="InterPro" id="IPR057981">
    <property type="entry name" value="TPR_LAA1-like_C"/>
</dbReference>
<dbReference type="EMBL" id="LT671824">
    <property type="protein sequence ID" value="SHO78130.1"/>
    <property type="molecule type" value="Genomic_DNA"/>
</dbReference>
<keyword evidence="5" id="KW-1185">Reference proteome</keyword>
<dbReference type="GO" id="GO:0006897">
    <property type="term" value="P:endocytosis"/>
    <property type="evidence" value="ECO:0007669"/>
    <property type="project" value="TreeGrafter"/>
</dbReference>
<feature type="region of interest" description="Disordered" evidence="2">
    <location>
        <begin position="21"/>
        <end position="65"/>
    </location>
</feature>